<gene>
    <name evidence="2" type="ORF">ACFPTP_04900</name>
</gene>
<comment type="caution">
    <text evidence="2">The sequence shown here is derived from an EMBL/GenBank/DDBJ whole genome shotgun (WGS) entry which is preliminary data.</text>
</comment>
<feature type="domain" description="Peptidase C39-like" evidence="1">
    <location>
        <begin position="11"/>
        <end position="133"/>
    </location>
</feature>
<dbReference type="EMBL" id="JBHSNP010000009">
    <property type="protein sequence ID" value="MFC5602550.1"/>
    <property type="molecule type" value="Genomic_DNA"/>
</dbReference>
<dbReference type="RefSeq" id="WP_381442659.1">
    <property type="nucleotide sequence ID" value="NZ_JBHSNP010000009.1"/>
</dbReference>
<evidence type="ECO:0000313" key="3">
    <source>
        <dbReference type="Proteomes" id="UP001596071"/>
    </source>
</evidence>
<dbReference type="InterPro" id="IPR039564">
    <property type="entry name" value="Peptidase_C39-like"/>
</dbReference>
<name>A0ABW0TX68_9BACL</name>
<protein>
    <submittedName>
        <fullName evidence="2">C39 family peptidase</fullName>
    </submittedName>
</protein>
<proteinExistence type="predicted"/>
<evidence type="ECO:0000259" key="1">
    <source>
        <dbReference type="Pfam" id="PF13529"/>
    </source>
</evidence>
<keyword evidence="3" id="KW-1185">Reference proteome</keyword>
<sequence>MKRLEGFQGKSQYDDEIDKRFQPSACGPVTAFTILRHHLQDSRIQVNALYRLLGGTRIGLFKWRFIHNLRKLLGSGWRIEECGVEELKQEIDAGRPVAAKFDKWFTFHWFGDFAFDYHWVPVVGYKEDENGLILLVHDNGGRNRESRVREIAYEPNRPILSFIKIRKTTADE</sequence>
<dbReference type="Pfam" id="PF13529">
    <property type="entry name" value="Peptidase_C39_2"/>
    <property type="match status" value="1"/>
</dbReference>
<reference evidence="3" key="1">
    <citation type="journal article" date="2019" name="Int. J. Syst. Evol. Microbiol.">
        <title>The Global Catalogue of Microorganisms (GCM) 10K type strain sequencing project: providing services to taxonomists for standard genome sequencing and annotation.</title>
        <authorList>
            <consortium name="The Broad Institute Genomics Platform"/>
            <consortium name="The Broad Institute Genome Sequencing Center for Infectious Disease"/>
            <person name="Wu L."/>
            <person name="Ma J."/>
        </authorList>
    </citation>
    <scope>NUCLEOTIDE SEQUENCE [LARGE SCALE GENOMIC DNA]</scope>
    <source>
        <strain evidence="3">KACC 11299</strain>
    </source>
</reference>
<dbReference type="Gene3D" id="3.90.70.10">
    <property type="entry name" value="Cysteine proteinases"/>
    <property type="match status" value="1"/>
</dbReference>
<evidence type="ECO:0000313" key="2">
    <source>
        <dbReference type="EMBL" id="MFC5602550.1"/>
    </source>
</evidence>
<dbReference type="Proteomes" id="UP001596071">
    <property type="component" value="Unassembled WGS sequence"/>
</dbReference>
<organism evidence="2 3">
    <name type="scientific">Sporosarcina koreensis</name>
    <dbReference type="NCBI Taxonomy" id="334735"/>
    <lineage>
        <taxon>Bacteria</taxon>
        <taxon>Bacillati</taxon>
        <taxon>Bacillota</taxon>
        <taxon>Bacilli</taxon>
        <taxon>Bacillales</taxon>
        <taxon>Caryophanaceae</taxon>
        <taxon>Sporosarcina</taxon>
    </lineage>
</organism>
<accession>A0ABW0TX68</accession>